<gene>
    <name evidence="4" type="ORF">DFH08DRAFT_1074494</name>
</gene>
<reference evidence="4" key="1">
    <citation type="submission" date="2023-03" db="EMBL/GenBank/DDBJ databases">
        <title>Massive genome expansion in bonnet fungi (Mycena s.s.) driven by repeated elements and novel gene families across ecological guilds.</title>
        <authorList>
            <consortium name="Lawrence Berkeley National Laboratory"/>
            <person name="Harder C.B."/>
            <person name="Miyauchi S."/>
            <person name="Viragh M."/>
            <person name="Kuo A."/>
            <person name="Thoen E."/>
            <person name="Andreopoulos B."/>
            <person name="Lu D."/>
            <person name="Skrede I."/>
            <person name="Drula E."/>
            <person name="Henrissat B."/>
            <person name="Morin E."/>
            <person name="Kohler A."/>
            <person name="Barry K."/>
            <person name="LaButti K."/>
            <person name="Morin E."/>
            <person name="Salamov A."/>
            <person name="Lipzen A."/>
            <person name="Mereny Z."/>
            <person name="Hegedus B."/>
            <person name="Baldrian P."/>
            <person name="Stursova M."/>
            <person name="Weitz H."/>
            <person name="Taylor A."/>
            <person name="Grigoriev I.V."/>
            <person name="Nagy L.G."/>
            <person name="Martin F."/>
            <person name="Kauserud H."/>
        </authorList>
    </citation>
    <scope>NUCLEOTIDE SEQUENCE</scope>
    <source>
        <strain evidence="4">CBHHK002</strain>
    </source>
</reference>
<feature type="compositionally biased region" description="Low complexity" evidence="2">
    <location>
        <begin position="352"/>
        <end position="361"/>
    </location>
</feature>
<evidence type="ECO:0000256" key="1">
    <source>
        <dbReference type="PROSITE-ProRule" id="PRU00176"/>
    </source>
</evidence>
<dbReference type="PANTHER" id="PTHR23147">
    <property type="entry name" value="SERINE/ARGININE RICH SPLICING FACTOR"/>
    <property type="match status" value="1"/>
</dbReference>
<dbReference type="GO" id="GO:0003723">
    <property type="term" value="F:RNA binding"/>
    <property type="evidence" value="ECO:0007669"/>
    <property type="project" value="UniProtKB-UniRule"/>
</dbReference>
<dbReference type="InterPro" id="IPR012677">
    <property type="entry name" value="Nucleotide-bd_a/b_plait_sf"/>
</dbReference>
<name>A0AAD7AKW9_9AGAR</name>
<dbReference type="InterPro" id="IPR000504">
    <property type="entry name" value="RRM_dom"/>
</dbReference>
<dbReference type="PROSITE" id="PS50102">
    <property type="entry name" value="RRM"/>
    <property type="match status" value="2"/>
</dbReference>
<keyword evidence="5" id="KW-1185">Reference proteome</keyword>
<feature type="region of interest" description="Disordered" evidence="2">
    <location>
        <begin position="334"/>
        <end position="361"/>
    </location>
</feature>
<feature type="domain" description="RRM" evidence="3">
    <location>
        <begin position="546"/>
        <end position="622"/>
    </location>
</feature>
<feature type="compositionally biased region" description="Basic and acidic residues" evidence="2">
    <location>
        <begin position="665"/>
        <end position="681"/>
    </location>
</feature>
<feature type="compositionally biased region" description="Polar residues" evidence="2">
    <location>
        <begin position="655"/>
        <end position="664"/>
    </location>
</feature>
<dbReference type="CDD" id="cd00590">
    <property type="entry name" value="RRM_SF"/>
    <property type="match status" value="1"/>
</dbReference>
<sequence>MPPKHASRTWGTRFDTLPSSPPPSPRSREVALEGINATGTATNDDASNVKKIDKMPHDASVFVGSLPTNIEQSELSRLLSEHLSEHAEIIKSIKLVKDSKGGVCAFVQCENAAAASSLIHTLHSNAPKPFLGRALRYEPARAFRTLLISYRTPVQSIPPGDRKGGGQTIQLDPPLAMRLWRPRNTKYLSILYNTEAVDAESHATTVRDSTVDPGLFFQPVLFDEKSIRMLCAHFGPLESFGSFKASEVSNDEANASTEYPRYPFPHDGPRLSQMDAGCWEVKWNHRDDSVSALMTLRRVPHLTVTWAHQPSPFGFEQHHHGRFVPNHYNNGTPYPFHVQNIAPSSQPRRESLVLSPSVSQSNSSQGSAALGLALHGDGSGDVSFSGSSANTDDWKRITVSSLPAQCYDSSASFRSPGFRDKSPRDSKVEWTDVDFPPLGDSKTDRRGEQVWPKKAYKSGENDRPPSSLSVVTKEDSPAMHYDPNAVSSYQDEEQDLDIPDTPGLGMSPITPKTVGSQFPSTPPSTNGELFHEKTGYFDESKDLDPTCLFVGGLEMTWDDEKVSAFFERFGGLESVQVVRPQSARAAFAFVKFNNTESPARAIFEEHNRVHDGRAIRVQLRDCNPPRGGNWRYNGRRGRFPHSHYPSQRRYPEAPLNQSEEQASSDCHDGHEDDHDNHSRVTDEIVGEMGGLSLTDDRSMPEPISAPEPPADFGVTVYAAEERQQAVHQLREDQTQSCPTSRRATPKLSYAPDALPQAQYREWYDPPASATMTPPLPSPNPSVAIPGAPYPIPNGAYFPPPWAQPYPQPYGMPYYPGFTPGYPMQGPHPPPQPYSSPAGSEASESASGPPQRPWLPMGMYGGYISYPAYPPNVDPSNPRGQAPLQPTGFIQNEQGTLIPVYQPEALDQYMASNQAVPGTTPATQPQNGSATWQQFPSPTHTFPNAIHPMMGMPPRAFLPQAQPNVKGGWVPGQFPPPYVGPPSHASPPAPNHPMNFRGGYQDVGGQGMAPNGRRNPGGRRDQHPGAPNNIRNNPGRVMPNNRHPRGGMHRMGYTPREGLPQMQPLLRPGQFNSTPADWSQWTAAR</sequence>
<evidence type="ECO:0000313" key="4">
    <source>
        <dbReference type="EMBL" id="KAJ7361519.1"/>
    </source>
</evidence>
<evidence type="ECO:0000313" key="5">
    <source>
        <dbReference type="Proteomes" id="UP001218218"/>
    </source>
</evidence>
<dbReference type="Gene3D" id="3.30.70.330">
    <property type="match status" value="2"/>
</dbReference>
<evidence type="ECO:0000259" key="3">
    <source>
        <dbReference type="PROSITE" id="PS50102"/>
    </source>
</evidence>
<feature type="region of interest" description="Disordered" evidence="2">
    <location>
        <begin position="410"/>
        <end position="477"/>
    </location>
</feature>
<organism evidence="4 5">
    <name type="scientific">Mycena albidolilacea</name>
    <dbReference type="NCBI Taxonomy" id="1033008"/>
    <lineage>
        <taxon>Eukaryota</taxon>
        <taxon>Fungi</taxon>
        <taxon>Dikarya</taxon>
        <taxon>Basidiomycota</taxon>
        <taxon>Agaricomycotina</taxon>
        <taxon>Agaricomycetes</taxon>
        <taxon>Agaricomycetidae</taxon>
        <taxon>Agaricales</taxon>
        <taxon>Marasmiineae</taxon>
        <taxon>Mycenaceae</taxon>
        <taxon>Mycena</taxon>
    </lineage>
</organism>
<dbReference type="InterPro" id="IPR050907">
    <property type="entry name" value="SRSF"/>
</dbReference>
<dbReference type="EMBL" id="JARIHO010000005">
    <property type="protein sequence ID" value="KAJ7361519.1"/>
    <property type="molecule type" value="Genomic_DNA"/>
</dbReference>
<dbReference type="SMART" id="SM00360">
    <property type="entry name" value="RRM"/>
    <property type="match status" value="2"/>
</dbReference>
<feature type="region of interest" description="Disordered" evidence="2">
    <location>
        <begin position="822"/>
        <end position="851"/>
    </location>
</feature>
<feature type="region of interest" description="Disordered" evidence="2">
    <location>
        <begin position="1"/>
        <end position="28"/>
    </location>
</feature>
<feature type="compositionally biased region" description="Basic and acidic residues" evidence="2">
    <location>
        <begin position="417"/>
        <end position="430"/>
    </location>
</feature>
<feature type="domain" description="RRM" evidence="3">
    <location>
        <begin position="59"/>
        <end position="142"/>
    </location>
</feature>
<protein>
    <recommendedName>
        <fullName evidence="3">RRM domain-containing protein</fullName>
    </recommendedName>
</protein>
<dbReference type="AlphaFoldDB" id="A0AAD7AKW9"/>
<dbReference type="InterPro" id="IPR035979">
    <property type="entry name" value="RBD_domain_sf"/>
</dbReference>
<feature type="compositionally biased region" description="Low complexity" evidence="2">
    <location>
        <begin position="834"/>
        <end position="848"/>
    </location>
</feature>
<accession>A0AAD7AKW9</accession>
<proteinExistence type="predicted"/>
<comment type="caution">
    <text evidence="4">The sequence shown here is derived from an EMBL/GenBank/DDBJ whole genome shotgun (WGS) entry which is preliminary data.</text>
</comment>
<dbReference type="Proteomes" id="UP001218218">
    <property type="component" value="Unassembled WGS sequence"/>
</dbReference>
<dbReference type="Pfam" id="PF00076">
    <property type="entry name" value="RRM_1"/>
    <property type="match status" value="1"/>
</dbReference>
<feature type="compositionally biased region" description="Polar residues" evidence="2">
    <location>
        <begin position="1069"/>
        <end position="1084"/>
    </location>
</feature>
<dbReference type="SUPFAM" id="SSF54928">
    <property type="entry name" value="RNA-binding domain, RBD"/>
    <property type="match status" value="2"/>
</dbReference>
<feature type="region of interest" description="Disordered" evidence="2">
    <location>
        <begin position="626"/>
        <end position="681"/>
    </location>
</feature>
<feature type="region of interest" description="Disordered" evidence="2">
    <location>
        <begin position="968"/>
        <end position="1084"/>
    </location>
</feature>
<feature type="compositionally biased region" description="Pro residues" evidence="2">
    <location>
        <begin position="972"/>
        <end position="990"/>
    </location>
</feature>
<keyword evidence="1" id="KW-0694">RNA-binding</keyword>
<evidence type="ECO:0000256" key="2">
    <source>
        <dbReference type="SAM" id="MobiDB-lite"/>
    </source>
</evidence>